<reference evidence="1" key="1">
    <citation type="submission" date="2021-06" db="EMBL/GenBank/DDBJ databases">
        <title>44 bacteria genomes isolated from Dapeng, Shenzhen.</title>
        <authorList>
            <person name="Zheng W."/>
            <person name="Yu S."/>
            <person name="Huang Y."/>
        </authorList>
    </citation>
    <scope>NUCLEOTIDE SEQUENCE</scope>
    <source>
        <strain evidence="1">DP5N28-2</strain>
    </source>
</reference>
<keyword evidence="2" id="KW-1185">Reference proteome</keyword>
<dbReference type="Proteomes" id="UP000753961">
    <property type="component" value="Unassembled WGS sequence"/>
</dbReference>
<organism evidence="1 2">
    <name type="scientific">Membranihabitans marinus</name>
    <dbReference type="NCBI Taxonomy" id="1227546"/>
    <lineage>
        <taxon>Bacteria</taxon>
        <taxon>Pseudomonadati</taxon>
        <taxon>Bacteroidota</taxon>
        <taxon>Saprospiria</taxon>
        <taxon>Saprospirales</taxon>
        <taxon>Saprospiraceae</taxon>
        <taxon>Membranihabitans</taxon>
    </lineage>
</organism>
<evidence type="ECO:0000313" key="2">
    <source>
        <dbReference type="Proteomes" id="UP000753961"/>
    </source>
</evidence>
<dbReference type="EMBL" id="JAHVHU010000002">
    <property type="protein sequence ID" value="MBY5956741.1"/>
    <property type="molecule type" value="Genomic_DNA"/>
</dbReference>
<name>A0A953L9K4_9BACT</name>
<dbReference type="RefSeq" id="WP_222578262.1">
    <property type="nucleotide sequence ID" value="NZ_JAHVHU010000002.1"/>
</dbReference>
<evidence type="ECO:0000313" key="1">
    <source>
        <dbReference type="EMBL" id="MBY5956741.1"/>
    </source>
</evidence>
<protein>
    <submittedName>
        <fullName evidence="1">Uncharacterized protein</fullName>
    </submittedName>
</protein>
<proteinExistence type="predicted"/>
<comment type="caution">
    <text evidence="1">The sequence shown here is derived from an EMBL/GenBank/DDBJ whole genome shotgun (WGS) entry which is preliminary data.</text>
</comment>
<gene>
    <name evidence="1" type="ORF">KUV50_01245</name>
</gene>
<sequence length="75" mass="8707">MFVKTFFASQTQVKHRFNFSSKENFILDENWIFEVGGKTKTKNQINSLPDSFVVADEAAFPVTTLPLWILGFLYR</sequence>
<accession>A0A953L9K4</accession>
<dbReference type="AlphaFoldDB" id="A0A953L9K4"/>